<dbReference type="InterPro" id="IPR036640">
    <property type="entry name" value="ABC1_TM_sf"/>
</dbReference>
<sequence length="595" mass="64226">MTAPQESREKSPITWERLRLLWTFARPFKGSLVLGLVLALAGSAMSLATPMVTKWVLDSLGASASLTGPVIALVVLLVFGALIWTWQWILLGSVGEKVVLSARTSMVRRLFGAKIPAVTGRSTGELVARVTSDTVLLREAAAASIIGLLNGAVMLVGTLVLMAVLDLVLLATTVAAVVLVGVAFAILMPPIAKAQEQAQEHVGRLAGALESAMRAIRTIKVSRAERRQGDRIIAEARESTRYSIAAVRREALAWTISWSGIQLAIIMILGIGAWRVGEGWLAVSSLIAFLLYAFQLMEPIMELSQNLTALQSGVAAAGRIRDVERIPVEDDTTARRGRVTPPAPESPVLRLRDVTASYGPGLEPAVREVNLDVPRRGHLAVVGPSGAGKTTLFSLILRFLEPQSGTLELDGREYRDYRHGEVRERLAYVEQETPVVPGTIRENLLLTHPDATPEEIAVALEEVKLTELVAGLPDGLDTSLTSTSVSGGQRQRIALARAVLRTPEVLLLDEATAQVDGITEAAIADCIARRSRQGAVVTIAHRLSTVIDADSIVVMENGRIRRQGDHHTLLRQDSLYRELVEALRIAESEPVTAEP</sequence>
<dbReference type="EMBL" id="VLLL01000006">
    <property type="protein sequence ID" value="TWJ12483.1"/>
    <property type="molecule type" value="Genomic_DNA"/>
</dbReference>
<evidence type="ECO:0000313" key="11">
    <source>
        <dbReference type="Proteomes" id="UP000321617"/>
    </source>
</evidence>
<dbReference type="Gene3D" id="1.20.1560.10">
    <property type="entry name" value="ABC transporter type 1, transmembrane domain"/>
    <property type="match status" value="1"/>
</dbReference>
<feature type="domain" description="ABC transmembrane type-1" evidence="9">
    <location>
        <begin position="33"/>
        <end position="312"/>
    </location>
</feature>
<name>A0A562V3P6_9ACTN</name>
<dbReference type="PROSITE" id="PS50929">
    <property type="entry name" value="ABC_TM1F"/>
    <property type="match status" value="1"/>
</dbReference>
<feature type="transmembrane region" description="Helical" evidence="7">
    <location>
        <begin position="70"/>
        <end position="91"/>
    </location>
</feature>
<evidence type="ECO:0000256" key="6">
    <source>
        <dbReference type="ARBA" id="ARBA00023136"/>
    </source>
</evidence>
<feature type="transmembrane region" description="Helical" evidence="7">
    <location>
        <begin position="140"/>
        <end position="161"/>
    </location>
</feature>
<dbReference type="Pfam" id="PF00005">
    <property type="entry name" value="ABC_tran"/>
    <property type="match status" value="1"/>
</dbReference>
<feature type="transmembrane region" description="Helical" evidence="7">
    <location>
        <begin position="167"/>
        <end position="187"/>
    </location>
</feature>
<dbReference type="SMART" id="SM00382">
    <property type="entry name" value="AAA"/>
    <property type="match status" value="1"/>
</dbReference>
<dbReference type="InterPro" id="IPR003593">
    <property type="entry name" value="AAA+_ATPase"/>
</dbReference>
<dbReference type="SUPFAM" id="SSF90123">
    <property type="entry name" value="ABC transporter transmembrane region"/>
    <property type="match status" value="1"/>
</dbReference>
<evidence type="ECO:0000256" key="3">
    <source>
        <dbReference type="ARBA" id="ARBA00022741"/>
    </source>
</evidence>
<evidence type="ECO:0000256" key="4">
    <source>
        <dbReference type="ARBA" id="ARBA00022840"/>
    </source>
</evidence>
<dbReference type="InterPro" id="IPR017871">
    <property type="entry name" value="ABC_transporter-like_CS"/>
</dbReference>
<keyword evidence="5 7" id="KW-1133">Transmembrane helix</keyword>
<evidence type="ECO:0000259" key="8">
    <source>
        <dbReference type="PROSITE" id="PS50893"/>
    </source>
</evidence>
<evidence type="ECO:0000256" key="2">
    <source>
        <dbReference type="ARBA" id="ARBA00022692"/>
    </source>
</evidence>
<dbReference type="Proteomes" id="UP000321617">
    <property type="component" value="Unassembled WGS sequence"/>
</dbReference>
<dbReference type="InterPro" id="IPR011527">
    <property type="entry name" value="ABC1_TM_dom"/>
</dbReference>
<keyword evidence="3" id="KW-0547">Nucleotide-binding</keyword>
<dbReference type="Pfam" id="PF00664">
    <property type="entry name" value="ABC_membrane"/>
    <property type="match status" value="1"/>
</dbReference>
<evidence type="ECO:0000256" key="1">
    <source>
        <dbReference type="ARBA" id="ARBA00004651"/>
    </source>
</evidence>
<evidence type="ECO:0000259" key="9">
    <source>
        <dbReference type="PROSITE" id="PS50929"/>
    </source>
</evidence>
<dbReference type="GO" id="GO:0005886">
    <property type="term" value="C:plasma membrane"/>
    <property type="evidence" value="ECO:0007669"/>
    <property type="project" value="UniProtKB-SubCell"/>
</dbReference>
<evidence type="ECO:0000256" key="7">
    <source>
        <dbReference type="SAM" id="Phobius"/>
    </source>
</evidence>
<dbReference type="GO" id="GO:0016887">
    <property type="term" value="F:ATP hydrolysis activity"/>
    <property type="evidence" value="ECO:0007669"/>
    <property type="project" value="InterPro"/>
</dbReference>
<accession>A0A562V3P6</accession>
<dbReference type="CDD" id="cd18551">
    <property type="entry name" value="ABC_6TM_LmrA_like"/>
    <property type="match status" value="1"/>
</dbReference>
<comment type="subcellular location">
    <subcellularLocation>
        <location evidence="1">Cell membrane</location>
        <topology evidence="1">Multi-pass membrane protein</topology>
    </subcellularLocation>
</comment>
<proteinExistence type="predicted"/>
<protein>
    <submittedName>
        <fullName evidence="10">ATP-binding cassette subfamily B protein</fullName>
    </submittedName>
</protein>
<dbReference type="PANTHER" id="PTHR43394:SF1">
    <property type="entry name" value="ATP-BINDING CASSETTE SUB-FAMILY B MEMBER 10, MITOCHONDRIAL"/>
    <property type="match status" value="1"/>
</dbReference>
<dbReference type="Gene3D" id="3.40.50.300">
    <property type="entry name" value="P-loop containing nucleotide triphosphate hydrolases"/>
    <property type="match status" value="1"/>
</dbReference>
<dbReference type="InterPro" id="IPR039421">
    <property type="entry name" value="Type_1_exporter"/>
</dbReference>
<evidence type="ECO:0000313" key="10">
    <source>
        <dbReference type="EMBL" id="TWJ12483.1"/>
    </source>
</evidence>
<keyword evidence="4 10" id="KW-0067">ATP-binding</keyword>
<dbReference type="SUPFAM" id="SSF52540">
    <property type="entry name" value="P-loop containing nucleoside triphosphate hydrolases"/>
    <property type="match status" value="1"/>
</dbReference>
<dbReference type="AlphaFoldDB" id="A0A562V3P6"/>
<dbReference type="InterPro" id="IPR003439">
    <property type="entry name" value="ABC_transporter-like_ATP-bd"/>
</dbReference>
<feature type="domain" description="ABC transporter" evidence="8">
    <location>
        <begin position="349"/>
        <end position="582"/>
    </location>
</feature>
<keyword evidence="6 7" id="KW-0472">Membrane</keyword>
<reference evidence="10 11" key="1">
    <citation type="journal article" date="2013" name="Stand. Genomic Sci.">
        <title>Genomic Encyclopedia of Type Strains, Phase I: The one thousand microbial genomes (KMG-I) project.</title>
        <authorList>
            <person name="Kyrpides N.C."/>
            <person name="Woyke T."/>
            <person name="Eisen J.A."/>
            <person name="Garrity G."/>
            <person name="Lilburn T.G."/>
            <person name="Beck B.J."/>
            <person name="Whitman W.B."/>
            <person name="Hugenholtz P."/>
            <person name="Klenk H.P."/>
        </authorList>
    </citation>
    <scope>NUCLEOTIDE SEQUENCE [LARGE SCALE GENOMIC DNA]</scope>
    <source>
        <strain evidence="10 11">DSM 45044</strain>
    </source>
</reference>
<dbReference type="PROSITE" id="PS50893">
    <property type="entry name" value="ABC_TRANSPORTER_2"/>
    <property type="match status" value="1"/>
</dbReference>
<dbReference type="PANTHER" id="PTHR43394">
    <property type="entry name" value="ATP-DEPENDENT PERMEASE MDL1, MITOCHONDRIAL"/>
    <property type="match status" value="1"/>
</dbReference>
<dbReference type="GO" id="GO:0015421">
    <property type="term" value="F:ABC-type oligopeptide transporter activity"/>
    <property type="evidence" value="ECO:0007669"/>
    <property type="project" value="TreeGrafter"/>
</dbReference>
<comment type="caution">
    <text evidence="10">The sequence shown here is derived from an EMBL/GenBank/DDBJ whole genome shotgun (WGS) entry which is preliminary data.</text>
</comment>
<evidence type="ECO:0000256" key="5">
    <source>
        <dbReference type="ARBA" id="ARBA00022989"/>
    </source>
</evidence>
<dbReference type="InterPro" id="IPR027417">
    <property type="entry name" value="P-loop_NTPase"/>
</dbReference>
<keyword evidence="2 7" id="KW-0812">Transmembrane</keyword>
<dbReference type="RefSeq" id="WP_211354527.1">
    <property type="nucleotide sequence ID" value="NZ_BAABIJ010000002.1"/>
</dbReference>
<dbReference type="PROSITE" id="PS00211">
    <property type="entry name" value="ABC_TRANSPORTER_1"/>
    <property type="match status" value="1"/>
</dbReference>
<organism evidence="10 11">
    <name type="scientific">Stackebrandtia albiflava</name>
    <dbReference type="NCBI Taxonomy" id="406432"/>
    <lineage>
        <taxon>Bacteria</taxon>
        <taxon>Bacillati</taxon>
        <taxon>Actinomycetota</taxon>
        <taxon>Actinomycetes</taxon>
        <taxon>Glycomycetales</taxon>
        <taxon>Glycomycetaceae</taxon>
        <taxon>Stackebrandtia</taxon>
    </lineage>
</organism>
<keyword evidence="11" id="KW-1185">Reference proteome</keyword>
<gene>
    <name evidence="10" type="ORF">LX16_3241</name>
</gene>
<feature type="transmembrane region" description="Helical" evidence="7">
    <location>
        <begin position="251"/>
        <end position="274"/>
    </location>
</feature>
<dbReference type="GO" id="GO:0005524">
    <property type="term" value="F:ATP binding"/>
    <property type="evidence" value="ECO:0007669"/>
    <property type="project" value="UniProtKB-KW"/>
</dbReference>